<evidence type="ECO:0000313" key="2">
    <source>
        <dbReference type="Proteomes" id="UP000694001"/>
    </source>
</evidence>
<dbReference type="EMBL" id="CP076448">
    <property type="protein sequence ID" value="QXM23898.1"/>
    <property type="molecule type" value="Genomic_DNA"/>
</dbReference>
<reference evidence="1" key="1">
    <citation type="submission" date="2021-06" db="EMBL/GenBank/DDBJ databases">
        <title>Elioraea tepida, sp. nov., a moderately thermophilic aerobic anoxygenic phototrophic bacterium isolated from an alkaline siliceous hot spring mat community in Yellowstone National Park, WY, USA.</title>
        <authorList>
            <person name="Saini M.K."/>
            <person name="Yoshida S."/>
            <person name="Sebastian A."/>
            <person name="Hirose S."/>
            <person name="Hara E."/>
            <person name="Tamaki H."/>
            <person name="Soulier N.T."/>
            <person name="Albert I."/>
            <person name="Hanada S."/>
            <person name="Bryant D.A."/>
            <person name="Tank M."/>
        </authorList>
    </citation>
    <scope>NUCLEOTIDE SEQUENCE</scope>
    <source>
        <strain evidence="1">MS-P2</strain>
    </source>
</reference>
<dbReference type="KEGG" id="elio:KO353_11405"/>
<dbReference type="CDD" id="cd06150">
    <property type="entry name" value="YjgF_YER057c_UK114_like_2"/>
    <property type="match status" value="1"/>
</dbReference>
<gene>
    <name evidence="1" type="ORF">KO353_11405</name>
</gene>
<sequence length="116" mass="12719">MSRIERVNPGKIYSDAVEFHGFVFLRGMTAKDTTKDIKGQTADILAQIDAALEERGTDKTRLLSAQIWLSDITLRDAMNEVWSAWVPPGLAPARACVESKLAAPGMLVEIMVVACK</sequence>
<proteinExistence type="predicted"/>
<name>A0A975U1Z5_9PROT</name>
<dbReference type="Pfam" id="PF01042">
    <property type="entry name" value="Ribonuc_L-PSP"/>
    <property type="match status" value="1"/>
</dbReference>
<protein>
    <submittedName>
        <fullName evidence="1">RidA family protein</fullName>
    </submittedName>
</protein>
<dbReference type="InterPro" id="IPR006175">
    <property type="entry name" value="YjgF/YER057c/UK114"/>
</dbReference>
<dbReference type="InterPro" id="IPR035709">
    <property type="entry name" value="YoaB-like"/>
</dbReference>
<dbReference type="PROSITE" id="PS01094">
    <property type="entry name" value="UPF0076"/>
    <property type="match status" value="1"/>
</dbReference>
<accession>A0A975U1Z5</accession>
<dbReference type="Proteomes" id="UP000694001">
    <property type="component" value="Chromosome"/>
</dbReference>
<dbReference type="PANTHER" id="PTHR47328">
    <property type="match status" value="1"/>
</dbReference>
<keyword evidence="2" id="KW-1185">Reference proteome</keyword>
<dbReference type="AlphaFoldDB" id="A0A975U1Z5"/>
<dbReference type="InterPro" id="IPR019897">
    <property type="entry name" value="RidA_CS"/>
</dbReference>
<evidence type="ECO:0000313" key="1">
    <source>
        <dbReference type="EMBL" id="QXM23898.1"/>
    </source>
</evidence>
<organism evidence="1 2">
    <name type="scientific">Elioraea tepida</name>
    <dbReference type="NCBI Taxonomy" id="2843330"/>
    <lineage>
        <taxon>Bacteria</taxon>
        <taxon>Pseudomonadati</taxon>
        <taxon>Pseudomonadota</taxon>
        <taxon>Alphaproteobacteria</taxon>
        <taxon>Acetobacterales</taxon>
        <taxon>Elioraeaceae</taxon>
        <taxon>Elioraea</taxon>
    </lineage>
</organism>
<dbReference type="PANTHER" id="PTHR47328:SF1">
    <property type="entry name" value="RUTC FAMILY PROTEIN YOAB"/>
    <property type="match status" value="1"/>
</dbReference>
<dbReference type="RefSeq" id="WP_218284831.1">
    <property type="nucleotide sequence ID" value="NZ_CP076448.1"/>
</dbReference>